<feature type="repeat" description="HEAT" evidence="2">
    <location>
        <begin position="1607"/>
        <end position="1644"/>
    </location>
</feature>
<dbReference type="InterPro" id="IPR057546">
    <property type="entry name" value="HEAT_GCN1"/>
</dbReference>
<dbReference type="InterPro" id="IPR034085">
    <property type="entry name" value="TOG"/>
</dbReference>
<feature type="repeat" description="HEAT" evidence="2">
    <location>
        <begin position="2074"/>
        <end position="2111"/>
    </location>
</feature>
<evidence type="ECO:0000256" key="1">
    <source>
        <dbReference type="ARBA" id="ARBA00022737"/>
    </source>
</evidence>
<accession>A0A7S1VZC3</accession>
<proteinExistence type="predicted"/>
<feature type="region of interest" description="Disordered" evidence="3">
    <location>
        <begin position="585"/>
        <end position="616"/>
    </location>
</feature>
<dbReference type="Pfam" id="PF24984">
    <property type="entry name" value="HEAT_EF3_GNC1"/>
    <property type="match status" value="1"/>
</dbReference>
<evidence type="ECO:0000259" key="4">
    <source>
        <dbReference type="SMART" id="SM01349"/>
    </source>
</evidence>
<dbReference type="GO" id="GO:0006417">
    <property type="term" value="P:regulation of translation"/>
    <property type="evidence" value="ECO:0007669"/>
    <property type="project" value="TreeGrafter"/>
</dbReference>
<dbReference type="InterPro" id="IPR021133">
    <property type="entry name" value="HEAT_type_2"/>
</dbReference>
<reference evidence="5" key="1">
    <citation type="submission" date="2021-01" db="EMBL/GenBank/DDBJ databases">
        <authorList>
            <person name="Corre E."/>
            <person name="Pelletier E."/>
            <person name="Niang G."/>
            <person name="Scheremetjew M."/>
            <person name="Finn R."/>
            <person name="Kale V."/>
            <person name="Holt S."/>
            <person name="Cochrane G."/>
            <person name="Meng A."/>
            <person name="Brown T."/>
            <person name="Cohen L."/>
        </authorList>
    </citation>
    <scope>NUCLEOTIDE SEQUENCE</scope>
    <source>
        <strain evidence="5">Pop2</strain>
    </source>
</reference>
<sequence>MCGAFLCRLNQEQFDNALAPALGLKLRANPESVFETAEAIFSGLVELNQTSNIDITGHLNGDTKLLPSALRQLKSAKTEMRSFASSVLVSLALLSPNISKGAPLETVALALSESLLGRNPASALTVTDQRFGAYSALSEIGTFITRKFMADESIFERDDVSIGEVIDTVLTALSSSMSKEKGGTDAASEKTKKAGFATLLQWTSLFKQIGGKSGGYDSTVAYLAKPAQDMAKPGSSSLSSEFRFRVGSLLTSNNESMIESVTVDLFRDKKFQTGLNAIIDQAVKKHTASAIVPQIDGLSSVFLLLTNAIATSSFSSLPPSAVKALAAGSSASTGSKSFIYCSSMTSATATDEIVGRILHRTIALYCKILSKQSDDGEDGESRDLVRLIGDDSSDVRCSAAAEAMARCLANPNASSQPAAVISSLQTILTYTRASSKSADALIASLFRHVNVLSNKEAAMGLSLNDTRKARELHHPIDENYNKIPNVRGKCSVTASHRGFDPNAVRRVSQLLARSASGTDSVGKAMVLLHAGTTMRLTGRQRGALVTNTLMMLENTVFPHIKQSDEGTVSQKLADFIAICSSSNALNTSGGDEDEKNKGDGEMKKDSTKSSNKVKRSLVEEEDDSIISLAIHQAALSLITTLGGIGANFDPEVDDPEDEEMAPYAFAQKLCVEQLPSRLLSSLSASLDCVELLVEKDIELYISPVGVLLGENSSGSSDTADVATTSQNVEKKRAVKSRKKKGDFGAEFEEEEWERQIKKELAAKKQKKASKSASTAALKATNLSPEEKKLLDKQTEERKRLIGLLDGDFLRALCAIRCLCLSDIEVGNKCLPTFSSTVISAVVSESDAFASVAKLKTDSFETLRTLASCVYEIDETHAATLARALSICHKKDMRKKSSVEKGTTASTLSVSALPSPCASAACAIFEMEEYDDCLSGPSFAFLFPILRAALTGPRTAPGCEAALKILDRHTPLIAGDEADASVGPLRREMASAVLELLTHDRSQAFFDPTPYDALISCYITDDDKESSGPVLSSAELAPLLGDNGALGGKNCRIGSMLALGSIASKHPRLVCKNPLIENRIWINCFEKNKAIRSAARKTWMTAFGSELDDADEDAPLPAPSKLYAIPLLPLLNHKDQSIVSAAAVAFATAMGLHPSSVEKSVIRLCSTYIDAFPTVVKEAEPKVQTKKSTIAPVVAPKKTAKKISTGLPTKKPKKSILAGAGLAGSSAGKKKIIKKPMPKAPSKAPTVTKEMLENQFKSGSSKTLDPEKESEEKVSTRLGILSVIASLADPSTNVTLDITAIKILTAFLMAYGLSDGNEKVCGAARNGARDVAATHGSSDAAIAFLIPHFEAVLNTGKADESCLGSLSNVKVPRDVAASDRRKEGAVVALGSVALHLKGEENADKIDSTINMLIDALRTPSEGVQSSVALCLSKLMKKGRTPERVETILADLMKECLQSESLAARRGAAYGISAVVKGSGIASLKKYEVVKQLEEACTNGHSKAKEGALFAIELLCDRLGLLFEPYVIVLLPALLKAFGDGDSYVRAAAANTAGLIMSKLSAHGVKLVMPAVLKAFDEPAWRTKQASIHMLGSMSHCAPKQLASCLPKVVPKLTEAFSDTHPKVKASAEEALDEISKVIRNPEVSQIAQILLKALTDPATGTIKALESLIETEFLHAIDAPSLALIVPVLHRGLRDRAATTKRYGALIAGNMCTMIDDPRDFVPYLPILLPDLKVVLLDPIPDVRSISAKAFGSLTRGLGEATFPDLRPWLIETLMSEDGSSVERSGAAQGLTEVLMASGAGLVENVMHEEILPLRSHPKASTREGVLWVLTFLPSSLGQAFTPLIDSSLPALLGGLSDESEQVRDVAMRAGRVMIRSHGKAHVDKILPSLEEGLIDEDYRIRVASLTLLGDLLSLIGGTKVVKGDGDTQEDVRQAERAQAQIALALGSDTRKRVLSSLYMARSDTAAVVRQSAVQVWKTVVSVTPRTLREILDVLVGQIVTALASGHPEQTQVAGRCLGDIVHKLGDAVLPEIIPVLRDALYRGDEHTRRGVCVGLIEVIGCASKEQIIKFLDILVKAVQDALCDEDEGVRQMAASCFQSLYTVVGNRALDEVVPVLLVAMESSEGDQVARHRALNGLTGILSIRSKELLPYLVPRLLSKPMTKNHADALGSIASVTGGTIHLHFHSIISTLMSELSSFSGQDLDEEEEKREEAIRECARVVCGSVEEIGVNFLISEVASKCSSDKDSMRTEACRMFQVIIEERAEEADFYEQIPIMLRDLIARLNDESSLVLKACNAALKSLTTHVPAEELVNHIEFIRNLIASMVSDARRRKGGVGDGEFLLPGFNMPKGLEPMLPIYQRGILYGNAIIREASAAGLGELINLTASKYLAGPFIIKMTGPLLRIVGDRNPSNVKIAIIQTLGLILTKGGPALRAFVPQFQTTFVKALSDPSRQVRTEAIKALSLLMPLSTRLDPLIKELVAGSLGKGPSAAVETAGAVAVQTATLEALAVVINRGGGKAKLPISIPSALDAGKDMIFHEDDGVREAAAKVIGAACALLGEETTSDVVQELILEKSDTSADRKHGKACCCHRILASEVGKQIDDELLSSMSSLVKRLMKDEKSNVREAACVAVGAVIGSASDTSSCIADVESAILRCMDPKETMEVHRAVAKGLCVAARLKPKIFVSETCLSLMDGALKLAMSGAQRVQLSFNDFLWLAFDAGKGDEGIEAYSGVANFENARTAKTLYSKVLVRIKGVEED</sequence>
<dbReference type="GO" id="GO:0005829">
    <property type="term" value="C:cytosol"/>
    <property type="evidence" value="ECO:0007669"/>
    <property type="project" value="TreeGrafter"/>
</dbReference>
<dbReference type="PANTHER" id="PTHR23346:SF7">
    <property type="entry name" value="STALLED RIBOSOME SENSOR GCN1"/>
    <property type="match status" value="1"/>
</dbReference>
<dbReference type="PANTHER" id="PTHR23346">
    <property type="entry name" value="TRANSLATIONAL ACTIVATOR GCN1-RELATED"/>
    <property type="match status" value="1"/>
</dbReference>
<gene>
    <name evidence="5" type="ORF">DBRI1063_LOCUS732</name>
</gene>
<dbReference type="Pfam" id="PF23271">
    <property type="entry name" value="HEAT_GCN1"/>
    <property type="match status" value="1"/>
</dbReference>
<protein>
    <recommendedName>
        <fullName evidence="4">TOG domain-containing protein</fullName>
    </recommendedName>
</protein>
<evidence type="ECO:0000256" key="2">
    <source>
        <dbReference type="PROSITE-ProRule" id="PRU00103"/>
    </source>
</evidence>
<feature type="repeat" description="HEAT" evidence="2">
    <location>
        <begin position="1885"/>
        <end position="1922"/>
    </location>
</feature>
<dbReference type="GO" id="GO:0034198">
    <property type="term" value="P:cellular response to amino acid starvation"/>
    <property type="evidence" value="ECO:0007669"/>
    <property type="project" value="TreeGrafter"/>
</dbReference>
<dbReference type="SUPFAM" id="SSF48371">
    <property type="entry name" value="ARM repeat"/>
    <property type="match status" value="4"/>
</dbReference>
<feature type="repeat" description="HEAT" evidence="2">
    <location>
        <begin position="1727"/>
        <end position="1765"/>
    </location>
</feature>
<feature type="domain" description="TOG" evidence="4">
    <location>
        <begin position="1436"/>
        <end position="1666"/>
    </location>
</feature>
<dbReference type="Gene3D" id="1.25.10.10">
    <property type="entry name" value="Leucine-rich Repeat Variant"/>
    <property type="match status" value="5"/>
</dbReference>
<dbReference type="InterPro" id="IPR011989">
    <property type="entry name" value="ARM-like"/>
</dbReference>
<feature type="repeat" description="HEAT" evidence="2">
    <location>
        <begin position="1528"/>
        <end position="1564"/>
    </location>
</feature>
<dbReference type="SMART" id="SM01349">
    <property type="entry name" value="TOG"/>
    <property type="match status" value="2"/>
</dbReference>
<dbReference type="PROSITE" id="PS50077">
    <property type="entry name" value="HEAT_REPEAT"/>
    <property type="match status" value="5"/>
</dbReference>
<dbReference type="InterPro" id="IPR016024">
    <property type="entry name" value="ARM-type_fold"/>
</dbReference>
<dbReference type="GO" id="GO:0019887">
    <property type="term" value="F:protein kinase regulator activity"/>
    <property type="evidence" value="ECO:0007669"/>
    <property type="project" value="TreeGrafter"/>
</dbReference>
<evidence type="ECO:0000256" key="3">
    <source>
        <dbReference type="SAM" id="MobiDB-lite"/>
    </source>
</evidence>
<feature type="compositionally biased region" description="Basic and acidic residues" evidence="3">
    <location>
        <begin position="594"/>
        <end position="607"/>
    </location>
</feature>
<keyword evidence="1" id="KW-0677">Repeat</keyword>
<dbReference type="Pfam" id="PF24987">
    <property type="entry name" value="HEAT_EF3_N"/>
    <property type="match status" value="1"/>
</dbReference>
<feature type="domain" description="TOG" evidence="4">
    <location>
        <begin position="2348"/>
        <end position="2585"/>
    </location>
</feature>
<dbReference type="EMBL" id="HBGN01001137">
    <property type="protein sequence ID" value="CAD9314326.1"/>
    <property type="molecule type" value="Transcribed_RNA"/>
</dbReference>
<evidence type="ECO:0000313" key="5">
    <source>
        <dbReference type="EMBL" id="CAD9314326.1"/>
    </source>
</evidence>
<organism evidence="5">
    <name type="scientific">Ditylum brightwellii</name>
    <dbReference type="NCBI Taxonomy" id="49249"/>
    <lineage>
        <taxon>Eukaryota</taxon>
        <taxon>Sar</taxon>
        <taxon>Stramenopiles</taxon>
        <taxon>Ochrophyta</taxon>
        <taxon>Bacillariophyta</taxon>
        <taxon>Mediophyceae</taxon>
        <taxon>Lithodesmiophycidae</taxon>
        <taxon>Lithodesmiales</taxon>
        <taxon>Lithodesmiaceae</taxon>
        <taxon>Ditylum</taxon>
    </lineage>
</organism>
<dbReference type="Pfam" id="PF25801">
    <property type="entry name" value="HEAT_GCN1_C_2"/>
    <property type="match status" value="1"/>
</dbReference>
<name>A0A7S1VZC3_9STRA</name>